<keyword evidence="8 11" id="KW-1133">Transmembrane helix</keyword>
<evidence type="ECO:0000256" key="11">
    <source>
        <dbReference type="HAMAP-Rule" id="MF_00276"/>
    </source>
</evidence>
<keyword evidence="14" id="KW-1185">Reference proteome</keyword>
<proteinExistence type="inferred from homology"/>
<dbReference type="HAMAP" id="MF_00276">
    <property type="entry name" value="KdpC"/>
    <property type="match status" value="1"/>
</dbReference>
<dbReference type="InterPro" id="IPR003820">
    <property type="entry name" value="KdpC"/>
</dbReference>
<evidence type="ECO:0000256" key="2">
    <source>
        <dbReference type="ARBA" id="ARBA00022475"/>
    </source>
</evidence>
<keyword evidence="7 11" id="KW-0630">Potassium</keyword>
<dbReference type="RefSeq" id="WP_231819263.1">
    <property type="nucleotide sequence ID" value="NZ_CP082781.1"/>
</dbReference>
<keyword evidence="2 11" id="KW-1003">Cell membrane</keyword>
<evidence type="ECO:0000256" key="5">
    <source>
        <dbReference type="ARBA" id="ARBA00022741"/>
    </source>
</evidence>
<evidence type="ECO:0000256" key="8">
    <source>
        <dbReference type="ARBA" id="ARBA00022989"/>
    </source>
</evidence>
<evidence type="ECO:0000256" key="9">
    <source>
        <dbReference type="ARBA" id="ARBA00023065"/>
    </source>
</evidence>
<name>A0ABY3RNA4_9MICO</name>
<evidence type="ECO:0000256" key="12">
    <source>
        <dbReference type="SAM" id="MobiDB-lite"/>
    </source>
</evidence>
<evidence type="ECO:0000256" key="7">
    <source>
        <dbReference type="ARBA" id="ARBA00022958"/>
    </source>
</evidence>
<feature type="transmembrane region" description="Helical" evidence="11">
    <location>
        <begin position="12"/>
        <end position="31"/>
    </location>
</feature>
<dbReference type="EMBL" id="CP082781">
    <property type="protein sequence ID" value="UGS25389.1"/>
    <property type="molecule type" value="Genomic_DNA"/>
</dbReference>
<keyword evidence="4 11" id="KW-0812">Transmembrane</keyword>
<dbReference type="Pfam" id="PF02669">
    <property type="entry name" value="KdpC"/>
    <property type="match status" value="1"/>
</dbReference>
<comment type="function">
    <text evidence="11">Part of the high-affinity ATP-driven potassium transport (or Kdp) system, which catalyzes the hydrolysis of ATP coupled with the electrogenic transport of potassium into the cytoplasm. This subunit acts as a catalytic chaperone that increases the ATP-binding affinity of the ATP-hydrolyzing subunit KdpB by the formation of a transient KdpB/KdpC/ATP ternary complex.</text>
</comment>
<evidence type="ECO:0000313" key="13">
    <source>
        <dbReference type="EMBL" id="UGS25389.1"/>
    </source>
</evidence>
<evidence type="ECO:0000256" key="10">
    <source>
        <dbReference type="ARBA" id="ARBA00023136"/>
    </source>
</evidence>
<sequence>MNLRTSVRTGAVALRAMLVLTLLLGVGYTLALTGIGQLVFPWQANGSQVDAAGERTGGWPGGEEPVGSALIGQLPAEDDLSSFFPRPSAAGDGYDPSSSSGSNLGPTNPELVEAIAARRAEIAVREGVSEDAVPADAVTASGSGLDPDISLPYALLQVPRVAEARGIAADDVRALVESRVQNRDLGFLGEPRVNVLELNTALDAQDREGR</sequence>
<evidence type="ECO:0000313" key="14">
    <source>
        <dbReference type="Proteomes" id="UP001199642"/>
    </source>
</evidence>
<dbReference type="PANTHER" id="PTHR30042">
    <property type="entry name" value="POTASSIUM-TRANSPORTING ATPASE C CHAIN"/>
    <property type="match status" value="1"/>
</dbReference>
<keyword evidence="1 11" id="KW-0813">Transport</keyword>
<dbReference type="Proteomes" id="UP001199642">
    <property type="component" value="Chromosome"/>
</dbReference>
<keyword evidence="3 11" id="KW-0633">Potassium transport</keyword>
<protein>
    <recommendedName>
        <fullName evidence="11">Potassium-transporting ATPase KdpC subunit</fullName>
    </recommendedName>
    <alternativeName>
        <fullName evidence="11">ATP phosphohydrolase [potassium-transporting] C chain</fullName>
    </alternativeName>
    <alternativeName>
        <fullName evidence="11">Potassium-binding and translocating subunit C</fullName>
    </alternativeName>
    <alternativeName>
        <fullName evidence="11">Potassium-translocating ATPase C chain</fullName>
    </alternativeName>
</protein>
<feature type="region of interest" description="Disordered" evidence="12">
    <location>
        <begin position="85"/>
        <end position="108"/>
    </location>
</feature>
<evidence type="ECO:0000256" key="6">
    <source>
        <dbReference type="ARBA" id="ARBA00022840"/>
    </source>
</evidence>
<comment type="subcellular location">
    <subcellularLocation>
        <location evidence="11">Cell membrane</location>
        <topology evidence="11">Single-pass membrane protein</topology>
    </subcellularLocation>
</comment>
<keyword evidence="6 11" id="KW-0067">ATP-binding</keyword>
<dbReference type="NCBIfam" id="NF001454">
    <property type="entry name" value="PRK00315.1"/>
    <property type="match status" value="1"/>
</dbReference>
<reference evidence="13 14" key="1">
    <citation type="submission" date="2023-01" db="EMBL/GenBank/DDBJ databases">
        <title>Characterization of estradiol degrading bacteria Microbacterium sp. MZT7 and reveal degrading genes through genome analysis.</title>
        <authorList>
            <person name="Hao P."/>
            <person name="Gao Y."/>
        </authorList>
    </citation>
    <scope>NUCLEOTIDE SEQUENCE [LARGE SCALE GENOMIC DNA]</scope>
    <source>
        <strain evidence="13 14">MZT7</strain>
    </source>
</reference>
<comment type="similarity">
    <text evidence="11">Belongs to the KdpC family.</text>
</comment>
<dbReference type="PANTHER" id="PTHR30042:SF2">
    <property type="entry name" value="POTASSIUM-TRANSPORTING ATPASE KDPC SUBUNIT"/>
    <property type="match status" value="1"/>
</dbReference>
<keyword evidence="9 11" id="KW-0406">Ion transport</keyword>
<dbReference type="NCBIfam" id="TIGR00681">
    <property type="entry name" value="kdpC"/>
    <property type="match status" value="1"/>
</dbReference>
<evidence type="ECO:0000256" key="1">
    <source>
        <dbReference type="ARBA" id="ARBA00022448"/>
    </source>
</evidence>
<feature type="compositionally biased region" description="Low complexity" evidence="12">
    <location>
        <begin position="88"/>
        <end position="102"/>
    </location>
</feature>
<comment type="subunit">
    <text evidence="11">The system is composed of three essential subunits: KdpA, KdpB and KdpC.</text>
</comment>
<organism evidence="13 14">
    <name type="scientific">Microbacterium resistens</name>
    <dbReference type="NCBI Taxonomy" id="156977"/>
    <lineage>
        <taxon>Bacteria</taxon>
        <taxon>Bacillati</taxon>
        <taxon>Actinomycetota</taxon>
        <taxon>Actinomycetes</taxon>
        <taxon>Micrococcales</taxon>
        <taxon>Microbacteriaceae</taxon>
        <taxon>Microbacterium</taxon>
    </lineage>
</organism>
<dbReference type="PIRSF" id="PIRSF001296">
    <property type="entry name" value="K_ATPase_KdpC"/>
    <property type="match status" value="1"/>
</dbReference>
<evidence type="ECO:0000256" key="4">
    <source>
        <dbReference type="ARBA" id="ARBA00022692"/>
    </source>
</evidence>
<keyword evidence="5 11" id="KW-0547">Nucleotide-binding</keyword>
<gene>
    <name evidence="11 13" type="primary">kdpC</name>
    <name evidence="13" type="ORF">K8F61_11925</name>
</gene>
<keyword evidence="10 11" id="KW-0472">Membrane</keyword>
<accession>A0ABY3RNA4</accession>
<evidence type="ECO:0000256" key="3">
    <source>
        <dbReference type="ARBA" id="ARBA00022538"/>
    </source>
</evidence>